<evidence type="ECO:0000256" key="1">
    <source>
        <dbReference type="ARBA" id="ARBA00004370"/>
    </source>
</evidence>
<keyword evidence="4 9" id="KW-0812">Transmembrane</keyword>
<comment type="subunit">
    <text evidence="9">Component of the Sec protein translocase complex. Heterotrimer consisting of SecY, SecE and SecG subunits. The heterotrimers can form oligomers, although 1 heterotrimer is thought to be able to translocate proteins. Interacts with the ribosome. Interacts with SecDF, and other proteins may be involved. Interacts with SecA.</text>
</comment>
<dbReference type="HAMAP" id="MF_00422">
    <property type="entry name" value="SecE"/>
    <property type="match status" value="1"/>
</dbReference>
<keyword evidence="2 9" id="KW-0813">Transport</keyword>
<evidence type="ECO:0000256" key="8">
    <source>
        <dbReference type="ARBA" id="ARBA00023136"/>
    </source>
</evidence>
<dbReference type="GO" id="GO:0005886">
    <property type="term" value="C:plasma membrane"/>
    <property type="evidence" value="ECO:0007669"/>
    <property type="project" value="UniProtKB-SubCell"/>
</dbReference>
<gene>
    <name evidence="9 10" type="primary">secE</name>
    <name evidence="10" type="ORF">HRQ91_01515</name>
</gene>
<dbReference type="AlphaFoldDB" id="A0A975F265"/>
<dbReference type="Pfam" id="PF00584">
    <property type="entry name" value="SecE"/>
    <property type="match status" value="1"/>
</dbReference>
<dbReference type="InterPro" id="IPR005807">
    <property type="entry name" value="SecE_bac"/>
</dbReference>
<evidence type="ECO:0000256" key="6">
    <source>
        <dbReference type="ARBA" id="ARBA00022989"/>
    </source>
</evidence>
<dbReference type="Gene3D" id="1.20.5.1030">
    <property type="entry name" value="Preprotein translocase secy subunit"/>
    <property type="match status" value="1"/>
</dbReference>
<dbReference type="GO" id="GO:0006605">
    <property type="term" value="P:protein targeting"/>
    <property type="evidence" value="ECO:0007669"/>
    <property type="project" value="UniProtKB-UniRule"/>
</dbReference>
<proteinExistence type="inferred from homology"/>
<dbReference type="GO" id="GO:0008320">
    <property type="term" value="F:protein transmembrane transporter activity"/>
    <property type="evidence" value="ECO:0007669"/>
    <property type="project" value="UniProtKB-UniRule"/>
</dbReference>
<feature type="transmembrane region" description="Helical" evidence="9">
    <location>
        <begin position="33"/>
        <end position="56"/>
    </location>
</feature>
<evidence type="ECO:0000256" key="2">
    <source>
        <dbReference type="ARBA" id="ARBA00022448"/>
    </source>
</evidence>
<evidence type="ECO:0000256" key="5">
    <source>
        <dbReference type="ARBA" id="ARBA00022927"/>
    </source>
</evidence>
<dbReference type="GO" id="GO:0043952">
    <property type="term" value="P:protein transport by the Sec complex"/>
    <property type="evidence" value="ECO:0007669"/>
    <property type="project" value="UniProtKB-UniRule"/>
</dbReference>
<sequence length="61" mass="6504">MAAKVGGFLRECVAELKKVVWPSRDDVTASVKVVIISTIIIAVLLGVLDAGFTAAFRAVMR</sequence>
<keyword evidence="11" id="KW-1185">Reference proteome</keyword>
<dbReference type="KEGG" id="tpav:HRQ91_01515"/>
<dbReference type="GO" id="GO:0009306">
    <property type="term" value="P:protein secretion"/>
    <property type="evidence" value="ECO:0007669"/>
    <property type="project" value="UniProtKB-UniRule"/>
</dbReference>
<protein>
    <recommendedName>
        <fullName evidence="9">Protein translocase subunit SecE</fullName>
    </recommendedName>
</protein>
<accession>A0A975F265</accession>
<name>A0A975F265_9SPIR</name>
<evidence type="ECO:0000256" key="9">
    <source>
        <dbReference type="HAMAP-Rule" id="MF_00422"/>
    </source>
</evidence>
<evidence type="ECO:0000256" key="4">
    <source>
        <dbReference type="ARBA" id="ARBA00022692"/>
    </source>
</evidence>
<keyword evidence="8 9" id="KW-0472">Membrane</keyword>
<dbReference type="Proteomes" id="UP000671908">
    <property type="component" value="Chromosome"/>
</dbReference>
<comment type="similarity">
    <text evidence="9">Belongs to the SecE/SEC61-gamma family.</text>
</comment>
<comment type="subcellular location">
    <subcellularLocation>
        <location evidence="9">Cell membrane</location>
        <topology evidence="9">Single-pass membrane protein</topology>
    </subcellularLocation>
    <subcellularLocation>
        <location evidence="1">Membrane</location>
    </subcellularLocation>
</comment>
<keyword evidence="7 9" id="KW-0811">Translocation</keyword>
<dbReference type="RefSeq" id="WP_210119957.1">
    <property type="nucleotide sequence ID" value="NZ_CP054142.1"/>
</dbReference>
<dbReference type="NCBIfam" id="TIGR00964">
    <property type="entry name" value="secE_bact"/>
    <property type="match status" value="1"/>
</dbReference>
<dbReference type="GO" id="GO:0065002">
    <property type="term" value="P:intracellular protein transmembrane transport"/>
    <property type="evidence" value="ECO:0007669"/>
    <property type="project" value="UniProtKB-UniRule"/>
</dbReference>
<evidence type="ECO:0000313" key="10">
    <source>
        <dbReference type="EMBL" id="QTQ13235.1"/>
    </source>
</evidence>
<dbReference type="PANTHER" id="PTHR33910:SF1">
    <property type="entry name" value="PROTEIN TRANSLOCASE SUBUNIT SECE"/>
    <property type="match status" value="1"/>
</dbReference>
<keyword evidence="3 9" id="KW-1003">Cell membrane</keyword>
<reference evidence="10 11" key="1">
    <citation type="journal article" date="2021" name="Microbiol. Resour. Announc.">
        <title>Complete Genome Sequences of Three Human Oral Treponema parvum Isolates.</title>
        <authorList>
            <person name="Zeng H."/>
            <person name="Watt R.M."/>
        </authorList>
    </citation>
    <scope>NUCLEOTIDE SEQUENCE [LARGE SCALE GENOMIC DNA]</scope>
    <source>
        <strain evidence="10 11">ATCC 700770</strain>
    </source>
</reference>
<evidence type="ECO:0000256" key="3">
    <source>
        <dbReference type="ARBA" id="ARBA00022475"/>
    </source>
</evidence>
<dbReference type="InterPro" id="IPR038379">
    <property type="entry name" value="SecE_sf"/>
</dbReference>
<keyword evidence="6 9" id="KW-1133">Transmembrane helix</keyword>
<evidence type="ECO:0000256" key="7">
    <source>
        <dbReference type="ARBA" id="ARBA00023010"/>
    </source>
</evidence>
<evidence type="ECO:0000313" key="11">
    <source>
        <dbReference type="Proteomes" id="UP000671908"/>
    </source>
</evidence>
<dbReference type="PANTHER" id="PTHR33910">
    <property type="entry name" value="PROTEIN TRANSLOCASE SUBUNIT SECE"/>
    <property type="match status" value="1"/>
</dbReference>
<keyword evidence="5 9" id="KW-0653">Protein transport</keyword>
<organism evidence="10 11">
    <name type="scientific">Treponema parvum</name>
    <dbReference type="NCBI Taxonomy" id="138851"/>
    <lineage>
        <taxon>Bacteria</taxon>
        <taxon>Pseudomonadati</taxon>
        <taxon>Spirochaetota</taxon>
        <taxon>Spirochaetia</taxon>
        <taxon>Spirochaetales</taxon>
        <taxon>Treponemataceae</taxon>
        <taxon>Treponema</taxon>
    </lineage>
</organism>
<comment type="function">
    <text evidence="9">Essential subunit of the Sec protein translocation channel SecYEG. Clamps together the 2 halves of SecY. May contact the channel plug during translocation.</text>
</comment>
<dbReference type="InterPro" id="IPR001901">
    <property type="entry name" value="Translocase_SecE/Sec61-g"/>
</dbReference>
<dbReference type="EMBL" id="CP054142">
    <property type="protein sequence ID" value="QTQ13235.1"/>
    <property type="molecule type" value="Genomic_DNA"/>
</dbReference>